<organism evidence="2 3">
    <name type="scientific">Nannocystis exedens</name>
    <dbReference type="NCBI Taxonomy" id="54"/>
    <lineage>
        <taxon>Bacteria</taxon>
        <taxon>Pseudomonadati</taxon>
        <taxon>Myxococcota</taxon>
        <taxon>Polyangia</taxon>
        <taxon>Nannocystales</taxon>
        <taxon>Nannocystaceae</taxon>
        <taxon>Nannocystis</taxon>
    </lineage>
</organism>
<accession>A0A1I1SPF3</accession>
<proteinExistence type="predicted"/>
<evidence type="ECO:0000259" key="1">
    <source>
        <dbReference type="Pfam" id="PF05685"/>
    </source>
</evidence>
<dbReference type="PANTHER" id="PTHR36558:SF1">
    <property type="entry name" value="RESTRICTION ENDONUCLEASE DOMAIN-CONTAINING PROTEIN-RELATED"/>
    <property type="match status" value="1"/>
</dbReference>
<dbReference type="AlphaFoldDB" id="A0A1I1SPF3"/>
<dbReference type="STRING" id="54.SAMN02745121_00031"/>
<evidence type="ECO:0000313" key="3">
    <source>
        <dbReference type="Proteomes" id="UP000199400"/>
    </source>
</evidence>
<dbReference type="InterPro" id="IPR011335">
    <property type="entry name" value="Restrct_endonuc-II-like"/>
</dbReference>
<keyword evidence="2" id="KW-0255">Endonuclease</keyword>
<dbReference type="InterPro" id="IPR008538">
    <property type="entry name" value="Uma2"/>
</dbReference>
<feature type="domain" description="Putative restriction endonuclease" evidence="1">
    <location>
        <begin position="15"/>
        <end position="178"/>
    </location>
</feature>
<dbReference type="Gene3D" id="3.90.1570.10">
    <property type="entry name" value="tt1808, chain A"/>
    <property type="match status" value="1"/>
</dbReference>
<reference evidence="3" key="1">
    <citation type="submission" date="2016-10" db="EMBL/GenBank/DDBJ databases">
        <authorList>
            <person name="Varghese N."/>
            <person name="Submissions S."/>
        </authorList>
    </citation>
    <scope>NUCLEOTIDE SEQUENCE [LARGE SCALE GENOMIC DNA]</scope>
    <source>
        <strain evidence="3">ATCC 25963</strain>
    </source>
</reference>
<dbReference type="SUPFAM" id="SSF52980">
    <property type="entry name" value="Restriction endonuclease-like"/>
    <property type="match status" value="1"/>
</dbReference>
<name>A0A1I1SPF3_9BACT</name>
<keyword evidence="2" id="KW-0540">Nuclease</keyword>
<dbReference type="InterPro" id="IPR012296">
    <property type="entry name" value="Nuclease_put_TT1808"/>
</dbReference>
<dbReference type="GO" id="GO:0004519">
    <property type="term" value="F:endonuclease activity"/>
    <property type="evidence" value="ECO:0007669"/>
    <property type="project" value="UniProtKB-KW"/>
</dbReference>
<dbReference type="OrthoDB" id="5622803at2"/>
<dbReference type="Proteomes" id="UP000199400">
    <property type="component" value="Unassembled WGS sequence"/>
</dbReference>
<keyword evidence="3" id="KW-1185">Reference proteome</keyword>
<gene>
    <name evidence="2" type="ORF">SAMN02745121_00031</name>
</gene>
<dbReference type="EMBL" id="FOMX01000002">
    <property type="protein sequence ID" value="SFD45773.1"/>
    <property type="molecule type" value="Genomic_DNA"/>
</dbReference>
<dbReference type="RefSeq" id="WP_096333136.1">
    <property type="nucleotide sequence ID" value="NZ_FOMX01000002.1"/>
</dbReference>
<evidence type="ECO:0000313" key="2">
    <source>
        <dbReference type="EMBL" id="SFD45773.1"/>
    </source>
</evidence>
<dbReference type="PANTHER" id="PTHR36558">
    <property type="entry name" value="GLR1098 PROTEIN"/>
    <property type="match status" value="1"/>
</dbReference>
<dbReference type="CDD" id="cd06260">
    <property type="entry name" value="DUF820-like"/>
    <property type="match status" value="1"/>
</dbReference>
<dbReference type="Pfam" id="PF05685">
    <property type="entry name" value="Uma2"/>
    <property type="match status" value="1"/>
</dbReference>
<sequence>MGEPQRKLPDRLTVDEFLATSWPDDARHELHDGHVVAMAPPMRAHSTLVVNLAVAIRPLLPRSCDVLTEAGVLSPARAYTCYQADLLVTCEPPEPRQRTIHAPILLVEVLSPSTQAIDRSRKLPDYRQIASVQEVLLVDSEAMHVELYRRFEGTRWLSEILREPTDVLHLDSVGLDLALADLYRRVVFPAEEAAG</sequence>
<protein>
    <submittedName>
        <fullName evidence="2">Endonuclease, Uma2 family (Restriction endonuclease fold)</fullName>
    </submittedName>
</protein>
<keyword evidence="2" id="KW-0378">Hydrolase</keyword>